<dbReference type="STRING" id="218851.A0A2G5DSQ7"/>
<dbReference type="InParanoid" id="A0A2G5DSQ7"/>
<dbReference type="AlphaFoldDB" id="A0A2G5DSQ7"/>
<gene>
    <name evidence="2" type="ORF">AQUCO_01500233v1</name>
</gene>
<dbReference type="GO" id="GO:0019843">
    <property type="term" value="F:rRNA binding"/>
    <property type="evidence" value="ECO:0007669"/>
    <property type="project" value="InterPro"/>
</dbReference>
<dbReference type="Proteomes" id="UP000230069">
    <property type="component" value="Unassembled WGS sequence"/>
</dbReference>
<organism evidence="2 3">
    <name type="scientific">Aquilegia coerulea</name>
    <name type="common">Rocky mountain columbine</name>
    <dbReference type="NCBI Taxonomy" id="218851"/>
    <lineage>
        <taxon>Eukaryota</taxon>
        <taxon>Viridiplantae</taxon>
        <taxon>Streptophyta</taxon>
        <taxon>Embryophyta</taxon>
        <taxon>Tracheophyta</taxon>
        <taxon>Spermatophyta</taxon>
        <taxon>Magnoliopsida</taxon>
        <taxon>Ranunculales</taxon>
        <taxon>Ranunculaceae</taxon>
        <taxon>Thalictroideae</taxon>
        <taxon>Aquilegia</taxon>
    </lineage>
</organism>
<feature type="region of interest" description="Disordered" evidence="1">
    <location>
        <begin position="17"/>
        <end position="109"/>
    </location>
</feature>
<evidence type="ECO:0008006" key="4">
    <source>
        <dbReference type="Google" id="ProtNLM"/>
    </source>
</evidence>
<sequence>MSISALFGTRVILIPKSSFNSSSSSSPLPKGKCGGGTAMIECSSRPQKKATAHHRKTRPKKSQPWDIKRRPTVYEPLPPLPSEWSFVTNDESTTSEETATAQAQPLVET</sequence>
<evidence type="ECO:0000313" key="3">
    <source>
        <dbReference type="Proteomes" id="UP000230069"/>
    </source>
</evidence>
<dbReference type="FunCoup" id="A0A2G5DSQ7">
    <property type="interactions" value="967"/>
</dbReference>
<accession>A0A2G5DSQ7</accession>
<dbReference type="OrthoDB" id="1848184at2759"/>
<reference evidence="2 3" key="1">
    <citation type="submission" date="2017-09" db="EMBL/GenBank/DDBJ databases">
        <title>WGS assembly of Aquilegia coerulea Goldsmith.</title>
        <authorList>
            <person name="Hodges S."/>
            <person name="Kramer E."/>
            <person name="Nordborg M."/>
            <person name="Tomkins J."/>
            <person name="Borevitz J."/>
            <person name="Derieg N."/>
            <person name="Yan J."/>
            <person name="Mihaltcheva S."/>
            <person name="Hayes R.D."/>
            <person name="Rokhsar D."/>
        </authorList>
    </citation>
    <scope>NUCLEOTIDE SEQUENCE [LARGE SCALE GENOMIC DNA]</scope>
    <source>
        <strain evidence="3">cv. Goldsmith</strain>
    </source>
</reference>
<name>A0A2G5DSQ7_AQUCA</name>
<feature type="compositionally biased region" description="Basic residues" evidence="1">
    <location>
        <begin position="46"/>
        <end position="61"/>
    </location>
</feature>
<dbReference type="Pfam" id="PF17257">
    <property type="entry name" value="DUF5323"/>
    <property type="match status" value="1"/>
</dbReference>
<feature type="compositionally biased region" description="Low complexity" evidence="1">
    <location>
        <begin position="91"/>
        <end position="109"/>
    </location>
</feature>
<protein>
    <recommendedName>
        <fullName evidence="4">50S ribosomal protein 6, chloroplastic</fullName>
    </recommendedName>
</protein>
<dbReference type="EMBL" id="KZ305032">
    <property type="protein sequence ID" value="PIA46545.1"/>
    <property type="molecule type" value="Genomic_DNA"/>
</dbReference>
<dbReference type="InterPro" id="IPR020526">
    <property type="entry name" value="Ribosomal_cL38"/>
</dbReference>
<feature type="compositionally biased region" description="Low complexity" evidence="1">
    <location>
        <begin position="17"/>
        <end position="26"/>
    </location>
</feature>
<dbReference type="PANTHER" id="PTHR36798">
    <property type="entry name" value="50S RIBOSOMAL PROTEIN 6, CHLOROPLASTIC"/>
    <property type="match status" value="1"/>
</dbReference>
<dbReference type="GO" id="GO:0006412">
    <property type="term" value="P:translation"/>
    <property type="evidence" value="ECO:0007669"/>
    <property type="project" value="InterPro"/>
</dbReference>
<dbReference type="PANTHER" id="PTHR36798:SF2">
    <property type="entry name" value="LARGE RIBOSOMAL SUBUNIT PROTEIN CL38"/>
    <property type="match status" value="1"/>
</dbReference>
<dbReference type="GO" id="GO:0009507">
    <property type="term" value="C:chloroplast"/>
    <property type="evidence" value="ECO:0007669"/>
    <property type="project" value="InterPro"/>
</dbReference>
<proteinExistence type="predicted"/>
<keyword evidence="3" id="KW-1185">Reference proteome</keyword>
<evidence type="ECO:0000256" key="1">
    <source>
        <dbReference type="SAM" id="MobiDB-lite"/>
    </source>
</evidence>
<evidence type="ECO:0000313" key="2">
    <source>
        <dbReference type="EMBL" id="PIA46545.1"/>
    </source>
</evidence>
<dbReference type="GO" id="GO:0005840">
    <property type="term" value="C:ribosome"/>
    <property type="evidence" value="ECO:0007669"/>
    <property type="project" value="InterPro"/>
</dbReference>
<dbReference type="GO" id="GO:0003735">
    <property type="term" value="F:structural constituent of ribosome"/>
    <property type="evidence" value="ECO:0007669"/>
    <property type="project" value="InterPro"/>
</dbReference>